<dbReference type="RefSeq" id="XP_956829.1">
    <property type="nucleotide sequence ID" value="XM_951736.1"/>
</dbReference>
<proteinExistence type="predicted"/>
<evidence type="ECO:0000313" key="1">
    <source>
        <dbReference type="EMBL" id="EAA27593.1"/>
    </source>
</evidence>
<dbReference type="VEuPathDB" id="FungiDB:NCU03382"/>
<reference evidence="1 2" key="1">
    <citation type="journal article" date="2003" name="Nature">
        <title>The genome sequence of the filamentous fungus Neurospora crassa.</title>
        <authorList>
            <person name="Galagan J.E."/>
            <person name="Calvo S.E."/>
            <person name="Borkovich K.A."/>
            <person name="Selker E.U."/>
            <person name="Read N.D."/>
            <person name="Jaffe D."/>
            <person name="FitzHugh W."/>
            <person name="Ma L.J."/>
            <person name="Smirnov S."/>
            <person name="Purcell S."/>
            <person name="Rehman B."/>
            <person name="Elkins T."/>
            <person name="Engels R."/>
            <person name="Wang S."/>
            <person name="Nielsen C.B."/>
            <person name="Butler J."/>
            <person name="Endrizzi M."/>
            <person name="Qui D."/>
            <person name="Ianakiev P."/>
            <person name="Bell-Pedersen D."/>
            <person name="Nelson M.A."/>
            <person name="Werner-Washburne M."/>
            <person name="Selitrennikoff C.P."/>
            <person name="Kinsey J.A."/>
            <person name="Braun E.L."/>
            <person name="Zelter A."/>
            <person name="Schulte U."/>
            <person name="Kothe G.O."/>
            <person name="Jedd G."/>
            <person name="Mewes W."/>
            <person name="Staben C."/>
            <person name="Marcotte E."/>
            <person name="Greenberg D."/>
            <person name="Roy A."/>
            <person name="Foley K."/>
            <person name="Naylor J."/>
            <person name="Stange-Thomann N."/>
            <person name="Barrett R."/>
            <person name="Gnerre S."/>
            <person name="Kamal M."/>
            <person name="Kamvysselis M."/>
            <person name="Mauceli E."/>
            <person name="Bielke C."/>
            <person name="Rudd S."/>
            <person name="Frishman D."/>
            <person name="Krystofova S."/>
            <person name="Rasmussen C."/>
            <person name="Metzenberg R.L."/>
            <person name="Perkins D.D."/>
            <person name="Kroken S."/>
            <person name="Cogoni C."/>
            <person name="Macino G."/>
            <person name="Catcheside D."/>
            <person name="Li W."/>
            <person name="Pratt R.J."/>
            <person name="Osmani S.A."/>
            <person name="DeSouza C.P."/>
            <person name="Glass L."/>
            <person name="Orbach M.J."/>
            <person name="Berglund J.A."/>
            <person name="Voelker R."/>
            <person name="Yarden O."/>
            <person name="Plamann M."/>
            <person name="Seiler S."/>
            <person name="Dunlap J."/>
            <person name="Radford A."/>
            <person name="Aramayo R."/>
            <person name="Natvig D.O."/>
            <person name="Alex L.A."/>
            <person name="Mannhaupt G."/>
            <person name="Ebbole D.J."/>
            <person name="Freitag M."/>
            <person name="Paulsen I."/>
            <person name="Sachs M.S."/>
            <person name="Lander E.S."/>
            <person name="Nusbaum C."/>
            <person name="Birren B."/>
        </authorList>
    </citation>
    <scope>NUCLEOTIDE SEQUENCE [LARGE SCALE GENOMIC DNA]</scope>
    <source>
        <strain evidence="2">ATCC 24698 / 74-OR23-1A / CBS 708.71 / DSM 1257 / FGSC 987</strain>
    </source>
</reference>
<keyword evidence="2" id="KW-1185">Reference proteome</keyword>
<dbReference type="Proteomes" id="UP000001805">
    <property type="component" value="Chromosome 6, Linkage Group II"/>
</dbReference>
<dbReference type="HOGENOM" id="CLU_2360237_0_0_1"/>
<dbReference type="KEGG" id="ncr:NCU03382"/>
<dbReference type="EMBL" id="CM002237">
    <property type="protein sequence ID" value="EAA27593.1"/>
    <property type="molecule type" value="Genomic_DNA"/>
</dbReference>
<dbReference type="GeneID" id="3872976"/>
<accession>Q7RY20</accession>
<dbReference type="InParanoid" id="Q7RY20"/>
<protein>
    <submittedName>
        <fullName evidence="1">Uncharacterized protein</fullName>
    </submittedName>
</protein>
<organism evidence="1 2">
    <name type="scientific">Neurospora crassa (strain ATCC 24698 / 74-OR23-1A / CBS 708.71 / DSM 1257 / FGSC 987)</name>
    <dbReference type="NCBI Taxonomy" id="367110"/>
    <lineage>
        <taxon>Eukaryota</taxon>
        <taxon>Fungi</taxon>
        <taxon>Dikarya</taxon>
        <taxon>Ascomycota</taxon>
        <taxon>Pezizomycotina</taxon>
        <taxon>Sordariomycetes</taxon>
        <taxon>Sordariomycetidae</taxon>
        <taxon>Sordariales</taxon>
        <taxon>Sordariaceae</taxon>
        <taxon>Neurospora</taxon>
    </lineage>
</organism>
<sequence length="98" mass="10674">MPYSRDVAGSVSGRTVFVGMSKYRVQTEGAKRKVQMTCRGRPREPSAVTVDMSMIQKATQFDKKRCALGLYPWGIQANCRDPRAGACAGLSCEATPAK</sequence>
<dbReference type="PaxDb" id="5141-EFNCRP00000002616"/>
<evidence type="ECO:0000313" key="2">
    <source>
        <dbReference type="Proteomes" id="UP000001805"/>
    </source>
</evidence>
<name>Q7RY20_NEUCR</name>
<gene>
    <name evidence="1" type="ORF">NCU03382</name>
</gene>
<dbReference type="AlphaFoldDB" id="Q7RY20"/>